<evidence type="ECO:0000313" key="2">
    <source>
        <dbReference type="Proteomes" id="UP001164539"/>
    </source>
</evidence>
<name>A0ACC1XF76_MELAZ</name>
<accession>A0ACC1XF76</accession>
<gene>
    <name evidence="1" type="ORF">OWV82_016293</name>
</gene>
<organism evidence="1 2">
    <name type="scientific">Melia azedarach</name>
    <name type="common">Chinaberry tree</name>
    <dbReference type="NCBI Taxonomy" id="155640"/>
    <lineage>
        <taxon>Eukaryota</taxon>
        <taxon>Viridiplantae</taxon>
        <taxon>Streptophyta</taxon>
        <taxon>Embryophyta</taxon>
        <taxon>Tracheophyta</taxon>
        <taxon>Spermatophyta</taxon>
        <taxon>Magnoliopsida</taxon>
        <taxon>eudicotyledons</taxon>
        <taxon>Gunneridae</taxon>
        <taxon>Pentapetalae</taxon>
        <taxon>rosids</taxon>
        <taxon>malvids</taxon>
        <taxon>Sapindales</taxon>
        <taxon>Meliaceae</taxon>
        <taxon>Melia</taxon>
    </lineage>
</organism>
<dbReference type="EMBL" id="CM051402">
    <property type="protein sequence ID" value="KAJ4710062.1"/>
    <property type="molecule type" value="Genomic_DNA"/>
</dbReference>
<evidence type="ECO:0000313" key="1">
    <source>
        <dbReference type="EMBL" id="KAJ4710062.1"/>
    </source>
</evidence>
<sequence>MEFPKDVWHPDEYLEAAAIRVLLGAGVIGYRECELGKWGFLGKEFARFCEGYMFPVCVNEGFELWLEQNARQRIWPAESAEQIQQDDDTIPMVGSHEAVIAIEPDSNVDTQGRRNGWTQKDALEWIFVIVNFILEFPSTVLDQLSSEHRPKYVLFAMLISFAAMLICIVELIYKGRKEIVYWKWKGMLPWFYCPSQNHKPFGSFKDIFGSVCVFCQCIVTSVNFAESDHPIKISVWPVLFALGLLCSKILENPEGRVIP</sequence>
<protein>
    <submittedName>
        <fullName evidence="1">Nudix hydrolase mitochondrial-like</fullName>
    </submittedName>
</protein>
<comment type="caution">
    <text evidence="1">The sequence shown here is derived from an EMBL/GenBank/DDBJ whole genome shotgun (WGS) entry which is preliminary data.</text>
</comment>
<proteinExistence type="predicted"/>
<keyword evidence="2" id="KW-1185">Reference proteome</keyword>
<dbReference type="Proteomes" id="UP001164539">
    <property type="component" value="Chromosome 9"/>
</dbReference>
<reference evidence="1 2" key="1">
    <citation type="journal article" date="2023" name="Science">
        <title>Complex scaffold remodeling in plant triterpene biosynthesis.</title>
        <authorList>
            <person name="De La Pena R."/>
            <person name="Hodgson H."/>
            <person name="Liu J.C."/>
            <person name="Stephenson M.J."/>
            <person name="Martin A.C."/>
            <person name="Owen C."/>
            <person name="Harkess A."/>
            <person name="Leebens-Mack J."/>
            <person name="Jimenez L.E."/>
            <person name="Osbourn A."/>
            <person name="Sattely E.S."/>
        </authorList>
    </citation>
    <scope>NUCLEOTIDE SEQUENCE [LARGE SCALE GENOMIC DNA]</scope>
    <source>
        <strain evidence="2">cv. JPN11</strain>
        <tissue evidence="1">Leaf</tissue>
    </source>
</reference>